<evidence type="ECO:0000256" key="1">
    <source>
        <dbReference type="ARBA" id="ARBA00008936"/>
    </source>
</evidence>
<dbReference type="GO" id="GO:0046933">
    <property type="term" value="F:proton-transporting ATP synthase activity, rotational mechanism"/>
    <property type="evidence" value="ECO:0007669"/>
    <property type="project" value="UniProtKB-UniRule"/>
</dbReference>
<dbReference type="EMBL" id="NGJU01000014">
    <property type="protein sequence ID" value="RST94509.1"/>
    <property type="molecule type" value="Genomic_DNA"/>
</dbReference>
<dbReference type="CDD" id="cd01134">
    <property type="entry name" value="V_A-ATPase_A"/>
    <property type="match status" value="1"/>
</dbReference>
<dbReference type="NCBIfam" id="NF003220">
    <property type="entry name" value="PRK04192.1"/>
    <property type="match status" value="1"/>
</dbReference>
<keyword evidence="6 7" id="KW-0406">Ion transport</keyword>
<comment type="catalytic activity">
    <reaction evidence="7">
        <text>ATP + H2O + 4 H(+)(in) = ADP + phosphate + 5 H(+)(out)</text>
        <dbReference type="Rhea" id="RHEA:57720"/>
        <dbReference type="ChEBI" id="CHEBI:15377"/>
        <dbReference type="ChEBI" id="CHEBI:15378"/>
        <dbReference type="ChEBI" id="CHEBI:30616"/>
        <dbReference type="ChEBI" id="CHEBI:43474"/>
        <dbReference type="ChEBI" id="CHEBI:456216"/>
        <dbReference type="EC" id="7.1.2.2"/>
    </reaction>
</comment>
<sequence>MQNGKIIKVSGPLVLAEGMSDASIQDICHVGELGLVGEIIEMRNDVASIQVYEETSGIGPGEKVITTGEPLVVELAPGVVSQMFDGIQRPLDTFREVTKSNYLQRGVHIPALNREKKWQFVPTVSVGDELSAGDIIGTVDETKSIVHKVMVPNGQAGKVLEIKAGEFTIEEIVCVLETAQGQVELAMLQKWPVRRARPILEKVSPTEPLITGQRVIDTFFPVAKGGAAAVPGPFGAGKTVVQHQIAKWSDVDLVVYVGCGERGNEMTDVINEFPELVDPNTGESLMERTVLIANTSNMPVAAREASIYTGITIAEYFRDMGYSVAIMADSTSRWAEALREMSGRLEEMPGDEGYPAYLGSRLAEYYERAGKVIALGGEGREGSITAIGAVSPPGGDTSEPVTQNTLRIVKVFWGLDSVLAQKRHFPSINWLSSYSLYLTEMGKKLDEMLQSDWSGMVTRAMRILQEESKLEEIVRLVGIDTLSEKDRLTLDVAKSIREDYLQQNAFDDVDTFTSREKQFKMLDLILSFGTEGQRALELGAYYHEIMAGTKVLRDRIARSKYIPEDSLSQMDEIKANLKVAIQQVLEEGGSTTDA</sequence>
<dbReference type="InterPro" id="IPR004100">
    <property type="entry name" value="ATPase_F1/V1/A1_a/bsu_N"/>
</dbReference>
<evidence type="ECO:0000259" key="10">
    <source>
        <dbReference type="Pfam" id="PF16886"/>
    </source>
</evidence>
<feature type="domain" description="ATPase F1/V1/A1 complex alpha/beta subunit nucleotide-binding" evidence="8">
    <location>
        <begin position="212"/>
        <end position="435"/>
    </location>
</feature>
<dbReference type="GO" id="GO:0046961">
    <property type="term" value="F:proton-transporting ATPase activity, rotational mechanism"/>
    <property type="evidence" value="ECO:0007669"/>
    <property type="project" value="InterPro"/>
</dbReference>
<reference evidence="12 13" key="1">
    <citation type="submission" date="2017-05" db="EMBL/GenBank/DDBJ databases">
        <title>Vagococcus spp. assemblies.</title>
        <authorList>
            <person name="Gulvik C.A."/>
        </authorList>
    </citation>
    <scope>NUCLEOTIDE SEQUENCE [LARGE SCALE GENOMIC DNA]</scope>
    <source>
        <strain evidence="12 13">NCFB 2777</strain>
    </source>
</reference>
<keyword evidence="5 7" id="KW-1278">Translocase</keyword>
<dbReference type="PANTHER" id="PTHR43607:SF1">
    <property type="entry name" value="H(+)-TRANSPORTING TWO-SECTOR ATPASE"/>
    <property type="match status" value="1"/>
</dbReference>
<evidence type="ECO:0000256" key="5">
    <source>
        <dbReference type="ARBA" id="ARBA00022967"/>
    </source>
</evidence>
<dbReference type="Gene3D" id="1.10.1140.10">
    <property type="entry name" value="Bovine Mitochondrial F1-atpase, Atp Synthase Beta Chain, Chain D, domain 3"/>
    <property type="match status" value="1"/>
</dbReference>
<keyword evidence="7" id="KW-0066">ATP synthesis</keyword>
<dbReference type="CDD" id="cd18111">
    <property type="entry name" value="ATP-synt_V_A-type_alpha_C"/>
    <property type="match status" value="1"/>
</dbReference>
<evidence type="ECO:0000259" key="9">
    <source>
        <dbReference type="Pfam" id="PF02874"/>
    </source>
</evidence>
<dbReference type="Gene3D" id="3.40.50.300">
    <property type="entry name" value="P-loop containing nucleotide triphosphate hydrolases"/>
    <property type="match status" value="1"/>
</dbReference>
<dbReference type="CDD" id="cd18119">
    <property type="entry name" value="ATP-synt_V_A-type_alpha_N"/>
    <property type="match status" value="1"/>
</dbReference>
<dbReference type="InterPro" id="IPR000194">
    <property type="entry name" value="ATPase_F1/V1/A1_a/bsu_nucl-bd"/>
</dbReference>
<evidence type="ECO:0000256" key="4">
    <source>
        <dbReference type="ARBA" id="ARBA00022840"/>
    </source>
</evidence>
<dbReference type="GO" id="GO:0005524">
    <property type="term" value="F:ATP binding"/>
    <property type="evidence" value="ECO:0007669"/>
    <property type="project" value="UniProtKB-UniRule"/>
</dbReference>
<evidence type="ECO:0000313" key="13">
    <source>
        <dbReference type="Proteomes" id="UP000287239"/>
    </source>
</evidence>
<feature type="binding site" evidence="7">
    <location>
        <begin position="232"/>
        <end position="239"/>
    </location>
    <ligand>
        <name>ATP</name>
        <dbReference type="ChEBI" id="CHEBI:30616"/>
    </ligand>
</feature>
<dbReference type="Gene3D" id="2.40.30.20">
    <property type="match status" value="1"/>
</dbReference>
<dbReference type="InterPro" id="IPR036121">
    <property type="entry name" value="ATPase_F1/V1/A1_a/bsu_N_sf"/>
</dbReference>
<keyword evidence="13" id="KW-1185">Reference proteome</keyword>
<dbReference type="Proteomes" id="UP000287239">
    <property type="component" value="Unassembled WGS sequence"/>
</dbReference>
<dbReference type="InterPro" id="IPR027417">
    <property type="entry name" value="P-loop_NTPase"/>
</dbReference>
<keyword evidence="4 7" id="KW-0067">ATP-binding</keyword>
<feature type="domain" description="ATP synthase A/B type C-terminal" evidence="11">
    <location>
        <begin position="446"/>
        <end position="525"/>
    </location>
</feature>
<dbReference type="InterPro" id="IPR023366">
    <property type="entry name" value="ATP_synth_asu-like_sf"/>
</dbReference>
<dbReference type="InterPro" id="IPR024034">
    <property type="entry name" value="ATPase_F1/V1_b/a_C"/>
</dbReference>
<evidence type="ECO:0000256" key="6">
    <source>
        <dbReference type="ARBA" id="ARBA00023065"/>
    </source>
</evidence>
<evidence type="ECO:0000259" key="8">
    <source>
        <dbReference type="Pfam" id="PF00006"/>
    </source>
</evidence>
<dbReference type="EC" id="7.1.2.2" evidence="7"/>
<dbReference type="SUPFAM" id="SSF47917">
    <property type="entry name" value="C-terminal domain of alpha and beta subunits of F1 ATP synthase"/>
    <property type="match status" value="1"/>
</dbReference>
<dbReference type="OrthoDB" id="9803053at2"/>
<keyword evidence="3 7" id="KW-0547">Nucleotide-binding</keyword>
<proteinExistence type="inferred from homology"/>
<dbReference type="RefSeq" id="WP_126780559.1">
    <property type="nucleotide sequence ID" value="NZ_CAUQJP010000051.1"/>
</dbReference>
<evidence type="ECO:0000256" key="2">
    <source>
        <dbReference type="ARBA" id="ARBA00022448"/>
    </source>
</evidence>
<comment type="function">
    <text evidence="7">Produces ATP from ADP in the presence of a proton gradient across the membrane. The V-type alpha chain is a catalytic subunit.</text>
</comment>
<dbReference type="PANTHER" id="PTHR43607">
    <property type="entry name" value="V-TYPE PROTON ATPASE CATALYTIC SUBUNIT A"/>
    <property type="match status" value="1"/>
</dbReference>
<evidence type="ECO:0000313" key="12">
    <source>
        <dbReference type="EMBL" id="RST94509.1"/>
    </source>
</evidence>
<dbReference type="Pfam" id="PF00006">
    <property type="entry name" value="ATP-synt_ab"/>
    <property type="match status" value="1"/>
</dbReference>
<dbReference type="HAMAP" id="MF_00309">
    <property type="entry name" value="ATP_synth_A_arch"/>
    <property type="match status" value="1"/>
</dbReference>
<dbReference type="InterPro" id="IPR031686">
    <property type="entry name" value="ATP-synth_a_Xtn"/>
</dbReference>
<dbReference type="Pfam" id="PF02874">
    <property type="entry name" value="ATP-synt_ab_N"/>
    <property type="match status" value="1"/>
</dbReference>
<dbReference type="InterPro" id="IPR055190">
    <property type="entry name" value="ATP-synt_VA_C"/>
</dbReference>
<protein>
    <recommendedName>
        <fullName evidence="7">V-type ATP synthase alpha chain</fullName>
        <ecNumber evidence="7">7.1.2.2</ecNumber>
    </recommendedName>
    <alternativeName>
        <fullName evidence="7">V-ATPase subunit A</fullName>
    </alternativeName>
</protein>
<dbReference type="GeneID" id="98568636"/>
<gene>
    <name evidence="7" type="primary">atpA</name>
    <name evidence="12" type="ORF">CBF35_09660</name>
</gene>
<dbReference type="GO" id="GO:0042777">
    <property type="term" value="P:proton motive force-driven plasma membrane ATP synthesis"/>
    <property type="evidence" value="ECO:0007669"/>
    <property type="project" value="UniProtKB-UniRule"/>
</dbReference>
<dbReference type="Pfam" id="PF22919">
    <property type="entry name" value="ATP-synt_VA_C"/>
    <property type="match status" value="1"/>
</dbReference>
<dbReference type="AlphaFoldDB" id="A0A429ZLG7"/>
<evidence type="ECO:0000256" key="3">
    <source>
        <dbReference type="ARBA" id="ARBA00022741"/>
    </source>
</evidence>
<dbReference type="SUPFAM" id="SSF52540">
    <property type="entry name" value="P-loop containing nucleoside triphosphate hydrolases"/>
    <property type="match status" value="1"/>
</dbReference>
<keyword evidence="2 7" id="KW-0813">Transport</keyword>
<dbReference type="GO" id="GO:0045259">
    <property type="term" value="C:proton-transporting ATP synthase complex"/>
    <property type="evidence" value="ECO:0007669"/>
    <property type="project" value="UniProtKB-ARBA"/>
</dbReference>
<dbReference type="Gene3D" id="2.40.50.100">
    <property type="match status" value="1"/>
</dbReference>
<dbReference type="SUPFAM" id="SSF50615">
    <property type="entry name" value="N-terminal domain of alpha and beta subunits of F1 ATP synthase"/>
    <property type="match status" value="1"/>
</dbReference>
<dbReference type="Pfam" id="PF16886">
    <property type="entry name" value="ATP-synt_ab_Xtn"/>
    <property type="match status" value="1"/>
</dbReference>
<accession>A0A429ZLG7</accession>
<evidence type="ECO:0000256" key="7">
    <source>
        <dbReference type="HAMAP-Rule" id="MF_00309"/>
    </source>
</evidence>
<dbReference type="InterPro" id="IPR022878">
    <property type="entry name" value="V-ATPase_asu"/>
</dbReference>
<dbReference type="FunFam" id="3.40.50.300:FF:000675">
    <property type="entry name" value="V-type ATP synthase alpha chain"/>
    <property type="match status" value="1"/>
</dbReference>
<name>A0A429ZLG7_9ENTE</name>
<comment type="similarity">
    <text evidence="1 7">Belongs to the ATPase alpha/beta chains family.</text>
</comment>
<evidence type="ECO:0000259" key="11">
    <source>
        <dbReference type="Pfam" id="PF22919"/>
    </source>
</evidence>
<keyword evidence="7" id="KW-0375">Hydrogen ion transport</keyword>
<feature type="domain" description="ATPsynthase alpha/beta subunit barrel-sandwich" evidence="10">
    <location>
        <begin position="109"/>
        <end position="194"/>
    </location>
</feature>
<comment type="caution">
    <text evidence="12">The sequence shown here is derived from an EMBL/GenBank/DDBJ whole genome shotgun (WGS) entry which is preliminary data.</text>
</comment>
<organism evidence="12 13">
    <name type="scientific">Vagococcus salmoninarum</name>
    <dbReference type="NCBI Taxonomy" id="2739"/>
    <lineage>
        <taxon>Bacteria</taxon>
        <taxon>Bacillati</taxon>
        <taxon>Bacillota</taxon>
        <taxon>Bacilli</taxon>
        <taxon>Lactobacillales</taxon>
        <taxon>Enterococcaceae</taxon>
        <taxon>Vagococcus</taxon>
    </lineage>
</organism>
<dbReference type="FunFam" id="2.40.50.100:FF:000008">
    <property type="entry name" value="V-type proton ATPase catalytic subunit A"/>
    <property type="match status" value="1"/>
</dbReference>
<feature type="domain" description="ATPase F1/V1/A1 complex alpha/beta subunit N-terminal" evidence="9">
    <location>
        <begin position="6"/>
        <end position="68"/>
    </location>
</feature>